<proteinExistence type="predicted"/>
<comment type="caution">
    <text evidence="1">The sequence shown here is derived from an EMBL/GenBank/DDBJ whole genome shotgun (WGS) entry which is preliminary data.</text>
</comment>
<sequence length="321" mass="36746">MSFTQVININIESLTAVESLTTRPINSRSYCHGYKIAAAKPTIHEIREGIMESNVKSGSSASSGDPNPCPICLGPMVQDSYLDKCYHKFCYNCIIQWTKVVASKHSSLLSSVKCPLCKTENFSIIYGYDGTHFQRHYIGQNSGDRFIFSKAHKYRLQCYYTESGILNDIFNVSRYWKSGKYLQSNQWLHGWLRREIQALMQEEDVEIVVHHIVGVVDSFLRRNEHMRRVEKPEAKQGDFKALVSDAARPFLMARTDRFVNEMELFLASGLNIEAYDAVYMQRLGWNTPRVTIESTERESSGLAPVIVPYLYIFDEDSDGTD</sequence>
<organism evidence="1 2">
    <name type="scientific">Pistacia integerrima</name>
    <dbReference type="NCBI Taxonomy" id="434235"/>
    <lineage>
        <taxon>Eukaryota</taxon>
        <taxon>Viridiplantae</taxon>
        <taxon>Streptophyta</taxon>
        <taxon>Embryophyta</taxon>
        <taxon>Tracheophyta</taxon>
        <taxon>Spermatophyta</taxon>
        <taxon>Magnoliopsida</taxon>
        <taxon>eudicotyledons</taxon>
        <taxon>Gunneridae</taxon>
        <taxon>Pentapetalae</taxon>
        <taxon>rosids</taxon>
        <taxon>malvids</taxon>
        <taxon>Sapindales</taxon>
        <taxon>Anacardiaceae</taxon>
        <taxon>Pistacia</taxon>
    </lineage>
</organism>
<keyword evidence="2" id="KW-1185">Reference proteome</keyword>
<accession>A0ACC0XCD5</accession>
<gene>
    <name evidence="1" type="ORF">Pint_19909</name>
</gene>
<evidence type="ECO:0000313" key="1">
    <source>
        <dbReference type="EMBL" id="KAJ0014963.1"/>
    </source>
</evidence>
<protein>
    <submittedName>
        <fullName evidence="1">Uncharacterized protein</fullName>
    </submittedName>
</protein>
<evidence type="ECO:0000313" key="2">
    <source>
        <dbReference type="Proteomes" id="UP001163603"/>
    </source>
</evidence>
<dbReference type="EMBL" id="CM047748">
    <property type="protein sequence ID" value="KAJ0014963.1"/>
    <property type="molecule type" value="Genomic_DNA"/>
</dbReference>
<reference evidence="2" key="1">
    <citation type="journal article" date="2023" name="G3 (Bethesda)">
        <title>Genome assembly and association tests identify interacting loci associated with vigor, precocity, and sex in interspecific pistachio rootstocks.</title>
        <authorList>
            <person name="Palmer W."/>
            <person name="Jacygrad E."/>
            <person name="Sagayaradj S."/>
            <person name="Cavanaugh K."/>
            <person name="Han R."/>
            <person name="Bertier L."/>
            <person name="Beede B."/>
            <person name="Kafkas S."/>
            <person name="Golino D."/>
            <person name="Preece J."/>
            <person name="Michelmore R."/>
        </authorList>
    </citation>
    <scope>NUCLEOTIDE SEQUENCE [LARGE SCALE GENOMIC DNA]</scope>
</reference>
<name>A0ACC0XCD5_9ROSI</name>
<dbReference type="Proteomes" id="UP001163603">
    <property type="component" value="Chromosome 13"/>
</dbReference>